<evidence type="ECO:0000259" key="2">
    <source>
        <dbReference type="Pfam" id="PF16967"/>
    </source>
</evidence>
<protein>
    <submittedName>
        <fullName evidence="3">Putative outer membrane usher protein EcpC</fullName>
    </submittedName>
</protein>
<accession>A0A2H9TBL5</accession>
<sequence length="868" mass="95803">MRKQSSCQGLFLLTGLAAFISWQVHGADFTAPEASHEGNPLFLASGSVPEGFEELSRPQRSLVDIYYGNRYLGSQLAIYTPRTIRFSDPATIVRQIGSISNQPLVAEGLSGEINTHSDQICYQQGQTNCGTLEPTIAGVIFDESRFRVDVFVSPQFLVTREADVGKYLPPSDGGFSFLQNFSAAVSGSHSSGNNSSDNTDDYTLYGNSLMAFGEDSVYASWDYSKTNHFSMDSLYAQREFEGVNYRGGMMNSEGFGLSFTSDKTLTGVRLGSSDNTRTDTSFTGGMPLDVFLPVRGRVEVRRDDRLIASFFLEAGSQQLDTSAFPSGAYDVEIKILDEQGNPIKTETRFFAKQFDLPPAGEWRYFMEAGQVMDRTSDTAFPEMTHQLIARGGVSRRLTDTLAASLSSALNTTDHIIEAGLFNIGYFYELSPSFMVGNNGAYGANVIGRLSLGDITMNASYRRLWNNDYNSDITDDDYPTLLGESFRQGSYSFSTPVYDGNASYRFSENKTADEDTTRTHTVSYRTSLYQIADIDIDMDMSYSQSDEDKVALLSVNFRFREDHWTFRATPKAERNWKDSGNTHSERMRVAATWEDKDLFDSTIRADIGAETGTGDERYDARLEVGNTWGRGDLSLNHVNGDGFNATSYAASFRSSFMSDGNHTALGGEQNADSALMVNVTGQEGDVFDVSVNGQRRGYAVVGRPSLVPLTPYENYTVSISPSGTALYDFDERERSVTLYPGNVVTLDYDAVALQLLFGRLMLNGEPLSGAQIRDGLYPADSDDMGLFQLELRSDKKNIHVELDNGTTCSLPVPEQQGNVLRMGTIDLKNAQCVISDQKQPPSDPQQQFAEQEKATTLAELSRPKVGDPL</sequence>
<dbReference type="EMBL" id="NSIT01000010">
    <property type="protein sequence ID" value="PJE80640.1"/>
    <property type="molecule type" value="Genomic_DNA"/>
</dbReference>
<comment type="caution">
    <text evidence="3">The sequence shown here is derived from an EMBL/GenBank/DDBJ whole genome shotgun (WGS) entry which is preliminary data.</text>
</comment>
<name>A0A2H9TBL5_9ZZZZ</name>
<proteinExistence type="predicted"/>
<evidence type="ECO:0000256" key="1">
    <source>
        <dbReference type="SAM" id="MobiDB-lite"/>
    </source>
</evidence>
<feature type="region of interest" description="Disordered" evidence="1">
    <location>
        <begin position="835"/>
        <end position="868"/>
    </location>
</feature>
<organism evidence="3">
    <name type="scientific">invertebrate metagenome</name>
    <dbReference type="NCBI Taxonomy" id="1711999"/>
    <lineage>
        <taxon>unclassified sequences</taxon>
        <taxon>metagenomes</taxon>
        <taxon>organismal metagenomes</taxon>
    </lineage>
</organism>
<feature type="domain" description="Pilus assembly protein E-set like" evidence="2">
    <location>
        <begin position="286"/>
        <end position="351"/>
    </location>
</feature>
<dbReference type="Pfam" id="PF16967">
    <property type="entry name" value="TcfC"/>
    <property type="match status" value="1"/>
</dbReference>
<dbReference type="AlphaFoldDB" id="A0A2H9TBL5"/>
<dbReference type="InterPro" id="IPR032636">
    <property type="entry name" value="Pilus_assem_E-set-like_dom"/>
</dbReference>
<reference evidence="3" key="1">
    <citation type="journal article" date="2017" name="Appl. Environ. Microbiol.">
        <title>Molecular characterization of an Endozoicomonas-like organism causing infection in king scallop Pecten maximus L.</title>
        <authorList>
            <person name="Cano I."/>
            <person name="van Aerle R."/>
            <person name="Ross S."/>
            <person name="Verner-Jeffreys D.W."/>
            <person name="Paley R.K."/>
            <person name="Rimmer G."/>
            <person name="Ryder D."/>
            <person name="Hooper P."/>
            <person name="Stone D."/>
            <person name="Feist S.W."/>
        </authorList>
    </citation>
    <scope>NUCLEOTIDE SEQUENCE</scope>
</reference>
<evidence type="ECO:0000313" key="3">
    <source>
        <dbReference type="EMBL" id="PJE80640.1"/>
    </source>
</evidence>
<gene>
    <name evidence="3" type="primary">ecpC</name>
    <name evidence="3" type="ORF">CI610_00379</name>
</gene>
<feature type="compositionally biased region" description="Low complexity" evidence="1">
    <location>
        <begin position="835"/>
        <end position="846"/>
    </location>
</feature>